<feature type="domain" description="Trimeric autotransporter adhesin YadA-like stalk" evidence="13">
    <location>
        <begin position="433"/>
        <end position="475"/>
    </location>
</feature>
<dbReference type="Pfam" id="PF13018">
    <property type="entry name" value="ESPR"/>
    <property type="match status" value="1"/>
</dbReference>
<dbReference type="Gene3D" id="1.20.5.170">
    <property type="match status" value="4"/>
</dbReference>
<feature type="domain" description="Trimeric autotransporter adhesin YadA-like stalk" evidence="13">
    <location>
        <begin position="517"/>
        <end position="553"/>
    </location>
</feature>
<keyword evidence="7" id="KW-0732">Signal</keyword>
<dbReference type="Pfam" id="PF05658">
    <property type="entry name" value="YadA_head"/>
    <property type="match status" value="2"/>
</dbReference>
<gene>
    <name evidence="15" type="ORF">AWB68_06388</name>
</gene>
<proteinExistence type="inferred from homology"/>
<evidence type="ECO:0000256" key="2">
    <source>
        <dbReference type="ARBA" id="ARBA00004442"/>
    </source>
</evidence>
<keyword evidence="6" id="KW-0812">Transmembrane</keyword>
<feature type="domain" description="Trimeric autotransporter adhesin YadA-like stalk" evidence="13">
    <location>
        <begin position="244"/>
        <end position="283"/>
    </location>
</feature>
<evidence type="ECO:0000259" key="12">
    <source>
        <dbReference type="Pfam" id="PF05658"/>
    </source>
</evidence>
<dbReference type="Proteomes" id="UP000054770">
    <property type="component" value="Unassembled WGS sequence"/>
</dbReference>
<dbReference type="Pfam" id="PF03895">
    <property type="entry name" value="YadA_anchor"/>
    <property type="match status" value="1"/>
</dbReference>
<comment type="subcellular location">
    <subcellularLocation>
        <location evidence="2">Cell outer membrane</location>
    </subcellularLocation>
    <subcellularLocation>
        <location evidence="1">Cell surface</location>
    </subcellularLocation>
</comment>
<keyword evidence="10" id="KW-0998">Cell outer membrane</keyword>
<keyword evidence="16" id="KW-1185">Reference proteome</keyword>
<evidence type="ECO:0000256" key="4">
    <source>
        <dbReference type="ARBA" id="ARBA00022448"/>
    </source>
</evidence>
<evidence type="ECO:0000256" key="6">
    <source>
        <dbReference type="ARBA" id="ARBA00022692"/>
    </source>
</evidence>
<dbReference type="SUPFAM" id="SSF54523">
    <property type="entry name" value="Pili subunits"/>
    <property type="match status" value="1"/>
</dbReference>
<evidence type="ECO:0000259" key="13">
    <source>
        <dbReference type="Pfam" id="PF05662"/>
    </source>
</evidence>
<evidence type="ECO:0000259" key="14">
    <source>
        <dbReference type="Pfam" id="PF13018"/>
    </source>
</evidence>
<dbReference type="InterPro" id="IPR008640">
    <property type="entry name" value="Adhesin_Head_dom"/>
</dbReference>
<evidence type="ECO:0000256" key="10">
    <source>
        <dbReference type="ARBA" id="ARBA00023237"/>
    </source>
</evidence>
<dbReference type="InterPro" id="IPR011049">
    <property type="entry name" value="Serralysin-like_metalloprot_C"/>
</dbReference>
<evidence type="ECO:0000259" key="11">
    <source>
        <dbReference type="Pfam" id="PF03895"/>
    </source>
</evidence>
<keyword evidence="5" id="KW-1134">Transmembrane beta strand</keyword>
<evidence type="ECO:0000256" key="1">
    <source>
        <dbReference type="ARBA" id="ARBA00004241"/>
    </source>
</evidence>
<keyword evidence="8" id="KW-0653">Protein transport</keyword>
<evidence type="ECO:0000256" key="7">
    <source>
        <dbReference type="ARBA" id="ARBA00022729"/>
    </source>
</evidence>
<sequence>MNTVYRSVWNAVTRTFVAAAETAKRCGKGNNLRRASTVLAIAASVALSGGWAVAGVTNVTFGLGADALGDRATAVGYQSAAVGTSAVAFGPNAQALNQAALALGAYSTASGVNSVAIGTNANAKTTSSVALGAGSVASENYTVSVGGAGVTRRITNVADGIANTDAANVGQVNAARSAMSTSLDAMGKRVGDVESGASSANNRITANSKDISTLQGQVGSSVTYDSAARSSVTLGGTSATGAVKLKNVADGVASTDAANVGQLNSTRSQVTANTTNINGLTSRVSDVESGVANVNGRVTTNAQNIVTLQGQVGNAVAYDSAAKSSVSLGGASASAPVQLKNVGDGVVSTDAANMGQLNATRTQVATNASNIDGLGTRMAGVEGGVSSVNERVDTHSKDIATLNGKMAGAVTYDAAAHTSVTLGGAGATKAVQLKNVADGRVSKGSTDAVNGSQLHATNTRVDSNTAAISSLSGSIATGNIGLLQQNSTDRTITIGKNTDGDVVDLSGTSGARQLGGVKDGTVAAGSLTAVNGSQLHGTSKSVAQALGGGSAVDSDGTVSAPSYTAGGVAHNNVGSAVTNLDGRVSANSNAIDGLKGDVGNAVMYDSAVRDNLTLGGPSATGAVRVTNVANGEVSDTSKDAVNGSQLHATNTRVDRNTSDIASLNTSITSGNIGLTQQDAVSRNLTVGKSTDGTAVDFSGTAGARQLHGVANGTVSPGSQFAINGNQLHGTSSSVARALGGGSTVNSDGTVSAPSYTAGGKTYNNVGGAISNLDGRVTTIESSVANVTGQIQNGQIGLVKQDATTGNISVAADKGGSTVNMKGADGNRTVTGVGDGVIAAGSSDAVNGGQIYSLTQDLTLLNNGLSVHASTIAQTASDASAYTDQQMNRAMQNSMAYTDRKVNTVRRDASAGTAAAMAMAQLPQAVRYGAGMASVGGATFDGESAVAVGLSAMTGDGRWVFKGSASANTRGNYGVGVGAGMHF</sequence>
<feature type="domain" description="ESPR" evidence="14">
    <location>
        <begin position="1"/>
        <end position="47"/>
    </location>
</feature>
<feature type="domain" description="Trimeric autotransporter adhesin YadA-like stalk" evidence="13">
    <location>
        <begin position="829"/>
        <end position="862"/>
    </location>
</feature>
<dbReference type="EMBL" id="FCON02000114">
    <property type="protein sequence ID" value="SAL82108.1"/>
    <property type="molecule type" value="Genomic_DNA"/>
</dbReference>
<dbReference type="SUPFAM" id="SSF101967">
    <property type="entry name" value="Adhesin YadA, collagen-binding domain"/>
    <property type="match status" value="3"/>
</dbReference>
<feature type="domain" description="Trimeric autotransporter adhesin YadA-like C-terminal membrane anchor" evidence="11">
    <location>
        <begin position="922"/>
        <end position="982"/>
    </location>
</feature>
<comment type="similarity">
    <text evidence="3">Belongs to the autotransporter-2 (AT-2) (TC 1.B.40) family.</text>
</comment>
<dbReference type="RefSeq" id="WP_087648336.1">
    <property type="nucleotide sequence ID" value="NZ_FCON02000114.1"/>
</dbReference>
<dbReference type="GO" id="GO:0009986">
    <property type="term" value="C:cell surface"/>
    <property type="evidence" value="ECO:0007669"/>
    <property type="project" value="UniProtKB-SubCell"/>
</dbReference>
<feature type="domain" description="Trimeric autotransporter adhesin YadA-like head" evidence="12">
    <location>
        <begin position="109"/>
        <end position="135"/>
    </location>
</feature>
<dbReference type="InterPro" id="IPR008635">
    <property type="entry name" value="Coiled_stalk_dom"/>
</dbReference>
<keyword evidence="9" id="KW-0472">Membrane</keyword>
<feature type="domain" description="Trimeric autotransporter adhesin YadA-like stalk" evidence="13">
    <location>
        <begin position="153"/>
        <end position="185"/>
    </location>
</feature>
<feature type="domain" description="Trimeric autotransporter adhesin YadA-like stalk" evidence="13">
    <location>
        <begin position="624"/>
        <end position="667"/>
    </location>
</feature>
<reference evidence="15" key="1">
    <citation type="submission" date="2016-01" db="EMBL/GenBank/DDBJ databases">
        <authorList>
            <person name="Peeters C."/>
        </authorList>
    </citation>
    <scope>NUCLEOTIDE SEQUENCE [LARGE SCALE GENOMIC DNA]</scope>
    <source>
        <strain evidence="15">LMG 22940</strain>
    </source>
</reference>
<accession>A0A158KLR2</accession>
<comment type="caution">
    <text evidence="15">The sequence shown here is derived from an EMBL/GenBank/DDBJ whole genome shotgun (WGS) entry which is preliminary data.</text>
</comment>
<feature type="domain" description="Trimeric autotransporter adhesin YadA-like head" evidence="12">
    <location>
        <begin position="67"/>
        <end position="93"/>
    </location>
</feature>
<dbReference type="InterPro" id="IPR045584">
    <property type="entry name" value="Pilin-like"/>
</dbReference>
<protein>
    <submittedName>
        <fullName evidence="15">Hemagglutinin</fullName>
    </submittedName>
</protein>
<organism evidence="15 16">
    <name type="scientific">Caballeronia choica</name>
    <dbReference type="NCBI Taxonomy" id="326476"/>
    <lineage>
        <taxon>Bacteria</taxon>
        <taxon>Pseudomonadati</taxon>
        <taxon>Pseudomonadota</taxon>
        <taxon>Betaproteobacteria</taxon>
        <taxon>Burkholderiales</taxon>
        <taxon>Burkholderiaceae</taxon>
        <taxon>Caballeronia</taxon>
    </lineage>
</organism>
<evidence type="ECO:0000313" key="16">
    <source>
        <dbReference type="Proteomes" id="UP000054770"/>
    </source>
</evidence>
<dbReference type="InterPro" id="IPR005594">
    <property type="entry name" value="YadA_C"/>
</dbReference>
<feature type="domain" description="Trimeric autotransporter adhesin YadA-like stalk" evidence="13">
    <location>
        <begin position="339"/>
        <end position="375"/>
    </location>
</feature>
<evidence type="ECO:0000256" key="8">
    <source>
        <dbReference type="ARBA" id="ARBA00022927"/>
    </source>
</evidence>
<dbReference type="AlphaFoldDB" id="A0A158KLR2"/>
<dbReference type="GO" id="GO:0009279">
    <property type="term" value="C:cell outer membrane"/>
    <property type="evidence" value="ECO:0007669"/>
    <property type="project" value="UniProtKB-SubCell"/>
</dbReference>
<evidence type="ECO:0000256" key="9">
    <source>
        <dbReference type="ARBA" id="ARBA00023136"/>
    </source>
</evidence>
<evidence type="ECO:0000256" key="3">
    <source>
        <dbReference type="ARBA" id="ARBA00005848"/>
    </source>
</evidence>
<dbReference type="GO" id="GO:0015031">
    <property type="term" value="P:protein transport"/>
    <property type="evidence" value="ECO:0007669"/>
    <property type="project" value="UniProtKB-KW"/>
</dbReference>
<dbReference type="Gene3D" id="3.30.1300.30">
    <property type="entry name" value="GSPII I/J protein-like"/>
    <property type="match status" value="1"/>
</dbReference>
<dbReference type="OrthoDB" id="1632057at2"/>
<evidence type="ECO:0000313" key="15">
    <source>
        <dbReference type="EMBL" id="SAL82108.1"/>
    </source>
</evidence>
<dbReference type="InterPro" id="IPR024973">
    <property type="entry name" value="ESPR"/>
</dbReference>
<evidence type="ECO:0000256" key="5">
    <source>
        <dbReference type="ARBA" id="ARBA00022452"/>
    </source>
</evidence>
<name>A0A158KLR2_9BURK</name>
<feature type="domain" description="Trimeric autotransporter adhesin YadA-like stalk" evidence="13">
    <location>
        <begin position="706"/>
        <end position="748"/>
    </location>
</feature>
<dbReference type="Gene3D" id="2.150.10.10">
    <property type="entry name" value="Serralysin-like metalloprotease, C-terminal"/>
    <property type="match status" value="2"/>
</dbReference>
<dbReference type="Gene3D" id="1.20.5.2280">
    <property type="match status" value="1"/>
</dbReference>
<dbReference type="Pfam" id="PF05662">
    <property type="entry name" value="YadA_stalk"/>
    <property type="match status" value="8"/>
</dbReference>
<keyword evidence="4" id="KW-0813">Transport</keyword>